<organism evidence="4 5">
    <name type="scientific">Mya arenaria</name>
    <name type="common">Soft-shell clam</name>
    <dbReference type="NCBI Taxonomy" id="6604"/>
    <lineage>
        <taxon>Eukaryota</taxon>
        <taxon>Metazoa</taxon>
        <taxon>Spiralia</taxon>
        <taxon>Lophotrochozoa</taxon>
        <taxon>Mollusca</taxon>
        <taxon>Bivalvia</taxon>
        <taxon>Autobranchia</taxon>
        <taxon>Heteroconchia</taxon>
        <taxon>Euheterodonta</taxon>
        <taxon>Imparidentia</taxon>
        <taxon>Neoheterodontei</taxon>
        <taxon>Myida</taxon>
        <taxon>Myoidea</taxon>
        <taxon>Myidae</taxon>
        <taxon>Mya</taxon>
    </lineage>
</organism>
<keyword evidence="2" id="KW-0539">Nucleus</keyword>
<dbReference type="PANTHER" id="PTHR16171:SF13">
    <property type="entry name" value="BASIC IMMUNOGLOBULIN-LIKE VARIABLE MOTIF-CONTAINING PROTEIN"/>
    <property type="match status" value="1"/>
</dbReference>
<dbReference type="EMBL" id="CP111026">
    <property type="protein sequence ID" value="WAR27569.1"/>
    <property type="molecule type" value="Genomic_DNA"/>
</dbReference>
<evidence type="ECO:0000256" key="2">
    <source>
        <dbReference type="ARBA" id="ARBA00023242"/>
    </source>
</evidence>
<evidence type="ECO:0000256" key="1">
    <source>
        <dbReference type="ARBA" id="ARBA00004123"/>
    </source>
</evidence>
<feature type="compositionally biased region" description="Basic and acidic residues" evidence="3">
    <location>
        <begin position="119"/>
        <end position="153"/>
    </location>
</feature>
<feature type="region of interest" description="Disordered" evidence="3">
    <location>
        <begin position="535"/>
        <end position="557"/>
    </location>
</feature>
<evidence type="ECO:0000313" key="4">
    <source>
        <dbReference type="EMBL" id="WAR27569.1"/>
    </source>
</evidence>
<comment type="subcellular location">
    <subcellularLocation>
        <location evidence="1">Nucleus</location>
    </subcellularLocation>
</comment>
<feature type="compositionally biased region" description="Polar residues" evidence="3">
    <location>
        <begin position="154"/>
        <end position="175"/>
    </location>
</feature>
<proteinExistence type="predicted"/>
<dbReference type="Proteomes" id="UP001164746">
    <property type="component" value="Chromosome 15"/>
</dbReference>
<feature type="region of interest" description="Disordered" evidence="3">
    <location>
        <begin position="210"/>
        <end position="242"/>
    </location>
</feature>
<feature type="region of interest" description="Disordered" evidence="3">
    <location>
        <begin position="119"/>
        <end position="175"/>
    </location>
</feature>
<sequence length="557" mass="62507">MGNLITKFFTRTSWYKVQNGTTDNAKLRIGQPLLNENDKDLLELKSKGSNCKNFIEEGTSVDGVIFSWLEIQLLEKIIADVKSGNYQKAGKNVDILHGINGYWKGTGVYQKIPIEEGKEDVPKIDREKEEDANSDDSKSELLESSDKTDDKEQSSCTVADNLTASTSNSSSVLQDGLSSTIDDEYATERVEAFEKTIKKTVTWNTTAEENAINENKAEKLQVSSLQSEHDGSGESCRPHDLFLDLDNNKDIEEDSLEEDDDNADETSPKGLFKSGKAGASWEVELGNERSRIAVARSGLDGKLNKRLQALTQARSQNSGERYIPPRVLVSANQIAQRKVLDLKRWYCMSRPQYKTSCGISSLVSCWNYLFSTLGHGKWFRHLNDHFKVRGRCFYVYKPHGKNRTENVTAEDALAAMKKGLQDQNTTFIYHCQNHYFSPIGYEDKGGNLHCIIGFQRSPFLSTRRTNIPMLTSRTLSPNRGCSHEARTLSPGRVHDHVRVERTVSPVRKSPTSPGPHSLADKPADVEMRYELFLPNDEEDDEGMCDDSTTCSEGSMLL</sequence>
<feature type="compositionally biased region" description="Basic and acidic residues" evidence="3">
    <location>
        <begin position="227"/>
        <end position="242"/>
    </location>
</feature>
<keyword evidence="5" id="KW-1185">Reference proteome</keyword>
<evidence type="ECO:0000313" key="5">
    <source>
        <dbReference type="Proteomes" id="UP001164746"/>
    </source>
</evidence>
<dbReference type="PANTHER" id="PTHR16171">
    <property type="entry name" value="DNA REPAIR PROTEIN COMPLEMENTING XP-G CELLS-RELATED"/>
    <property type="match status" value="1"/>
</dbReference>
<evidence type="ECO:0000256" key="3">
    <source>
        <dbReference type="SAM" id="MobiDB-lite"/>
    </source>
</evidence>
<feature type="compositionally biased region" description="Acidic residues" evidence="3">
    <location>
        <begin position="535"/>
        <end position="544"/>
    </location>
</feature>
<feature type="region of interest" description="Disordered" evidence="3">
    <location>
        <begin position="500"/>
        <end position="521"/>
    </location>
</feature>
<accession>A0ABY7G226</accession>
<name>A0ABY7G226_MYAAR</name>
<protein>
    <submittedName>
        <fullName evidence="4">BIVM-like protein</fullName>
    </submittedName>
</protein>
<gene>
    <name evidence="4" type="ORF">MAR_013273</name>
</gene>
<reference evidence="4" key="1">
    <citation type="submission" date="2022-11" db="EMBL/GenBank/DDBJ databases">
        <title>Centuries of genome instability and evolution in soft-shell clam transmissible cancer (bioRxiv).</title>
        <authorList>
            <person name="Hart S.F.M."/>
            <person name="Yonemitsu M.A."/>
            <person name="Giersch R.M."/>
            <person name="Beal B.F."/>
            <person name="Arriagada G."/>
            <person name="Davis B.W."/>
            <person name="Ostrander E.A."/>
            <person name="Goff S.P."/>
            <person name="Metzger M.J."/>
        </authorList>
    </citation>
    <scope>NUCLEOTIDE SEQUENCE</scope>
    <source>
        <strain evidence="4">MELC-2E11</strain>
        <tissue evidence="4">Siphon/mantle</tissue>
    </source>
</reference>
<feature type="compositionally biased region" description="Polar residues" evidence="3">
    <location>
        <begin position="546"/>
        <end position="557"/>
    </location>
</feature>